<gene>
    <name evidence="4" type="ORF">S01H1_82882</name>
</gene>
<dbReference type="InterPro" id="IPR005920">
    <property type="entry name" value="HutI"/>
</dbReference>
<dbReference type="InterPro" id="IPR006680">
    <property type="entry name" value="Amidohydro-rel"/>
</dbReference>
<dbReference type="InterPro" id="IPR032466">
    <property type="entry name" value="Metal_Hydrolase"/>
</dbReference>
<keyword evidence="1" id="KW-0479">Metal-binding</keyword>
<proteinExistence type="predicted"/>
<sequence>KEEAPAAPPLFCDVFCEEGVFTLEESRRILTKAKELGLGLKIHADEFSSLGGAALAAELGTIAVAHLLCTPPEEMALLAEAGTIAVLLPGGTFGLGQRAYADARGLIAAGVPVALGTDLNPGTCWCESMQLIAALACRFMEMTPAEAIVAATINAAHAVRLGDQVGSLEVGKKADILILDIPD</sequence>
<evidence type="ECO:0000259" key="3">
    <source>
        <dbReference type="Pfam" id="PF01979"/>
    </source>
</evidence>
<dbReference type="AlphaFoldDB" id="X0YVY7"/>
<evidence type="ECO:0000313" key="4">
    <source>
        <dbReference type="EMBL" id="GAG52468.1"/>
    </source>
</evidence>
<comment type="caution">
    <text evidence="4">The sequence shown here is derived from an EMBL/GenBank/DDBJ whole genome shotgun (WGS) entry which is preliminary data.</text>
</comment>
<dbReference type="PANTHER" id="PTHR42752">
    <property type="entry name" value="IMIDAZOLONEPROPIONASE"/>
    <property type="match status" value="1"/>
</dbReference>
<protein>
    <recommendedName>
        <fullName evidence="3">Amidohydrolase-related domain-containing protein</fullName>
    </recommendedName>
</protein>
<reference evidence="4" key="1">
    <citation type="journal article" date="2014" name="Front. Microbiol.">
        <title>High frequency of phylogenetically diverse reductive dehalogenase-homologous genes in deep subseafloor sedimentary metagenomes.</title>
        <authorList>
            <person name="Kawai M."/>
            <person name="Futagami T."/>
            <person name="Toyoda A."/>
            <person name="Takaki Y."/>
            <person name="Nishi S."/>
            <person name="Hori S."/>
            <person name="Arai W."/>
            <person name="Tsubouchi T."/>
            <person name="Morono Y."/>
            <person name="Uchiyama I."/>
            <person name="Ito T."/>
            <person name="Fujiyama A."/>
            <person name="Inagaki F."/>
            <person name="Takami H."/>
        </authorList>
    </citation>
    <scope>NUCLEOTIDE SEQUENCE</scope>
    <source>
        <strain evidence="4">Expedition CK06-06</strain>
    </source>
</reference>
<dbReference type="Pfam" id="PF01979">
    <property type="entry name" value="Amidohydro_1"/>
    <property type="match status" value="1"/>
</dbReference>
<name>X0YVY7_9ZZZZ</name>
<dbReference type="PANTHER" id="PTHR42752:SF1">
    <property type="entry name" value="IMIDAZOLONEPROPIONASE-RELATED"/>
    <property type="match status" value="1"/>
</dbReference>
<dbReference type="GO" id="GO:0046872">
    <property type="term" value="F:metal ion binding"/>
    <property type="evidence" value="ECO:0007669"/>
    <property type="project" value="UniProtKB-KW"/>
</dbReference>
<evidence type="ECO:0000256" key="2">
    <source>
        <dbReference type="ARBA" id="ARBA00022801"/>
    </source>
</evidence>
<feature type="domain" description="Amidohydrolase-related" evidence="3">
    <location>
        <begin position="42"/>
        <end position="180"/>
    </location>
</feature>
<dbReference type="SUPFAM" id="SSF51556">
    <property type="entry name" value="Metallo-dependent hydrolases"/>
    <property type="match status" value="1"/>
</dbReference>
<feature type="non-terminal residue" evidence="4">
    <location>
        <position position="1"/>
    </location>
</feature>
<dbReference type="GO" id="GO:0005737">
    <property type="term" value="C:cytoplasm"/>
    <property type="evidence" value="ECO:0007669"/>
    <property type="project" value="InterPro"/>
</dbReference>
<accession>X0YVY7</accession>
<dbReference type="GO" id="GO:0019556">
    <property type="term" value="P:L-histidine catabolic process to glutamate and formamide"/>
    <property type="evidence" value="ECO:0007669"/>
    <property type="project" value="InterPro"/>
</dbReference>
<evidence type="ECO:0000256" key="1">
    <source>
        <dbReference type="ARBA" id="ARBA00022723"/>
    </source>
</evidence>
<organism evidence="4">
    <name type="scientific">marine sediment metagenome</name>
    <dbReference type="NCBI Taxonomy" id="412755"/>
    <lineage>
        <taxon>unclassified sequences</taxon>
        <taxon>metagenomes</taxon>
        <taxon>ecological metagenomes</taxon>
    </lineage>
</organism>
<dbReference type="Gene3D" id="3.20.20.140">
    <property type="entry name" value="Metal-dependent hydrolases"/>
    <property type="match status" value="1"/>
</dbReference>
<dbReference type="EMBL" id="BARS01056239">
    <property type="protein sequence ID" value="GAG52468.1"/>
    <property type="molecule type" value="Genomic_DNA"/>
</dbReference>
<keyword evidence="2" id="KW-0378">Hydrolase</keyword>
<feature type="non-terminal residue" evidence="4">
    <location>
        <position position="183"/>
    </location>
</feature>
<dbReference type="GO" id="GO:0050480">
    <property type="term" value="F:imidazolonepropionase activity"/>
    <property type="evidence" value="ECO:0007669"/>
    <property type="project" value="TreeGrafter"/>
</dbReference>